<feature type="domain" description="RNA polymerase sigma factor 70 region 4 type 2" evidence="6">
    <location>
        <begin position="124"/>
        <end position="176"/>
    </location>
</feature>
<dbReference type="InterPro" id="IPR036388">
    <property type="entry name" value="WH-like_DNA-bd_sf"/>
</dbReference>
<dbReference type="AlphaFoldDB" id="A0A5B8VIQ7"/>
<keyword evidence="8" id="KW-1185">Reference proteome</keyword>
<name>A0A5B8VIQ7_9BACT</name>
<dbReference type="InterPro" id="IPR039425">
    <property type="entry name" value="RNA_pol_sigma-70-like"/>
</dbReference>
<comment type="similarity">
    <text evidence="1">Belongs to the sigma-70 factor family. ECF subfamily.</text>
</comment>
<evidence type="ECO:0000256" key="3">
    <source>
        <dbReference type="ARBA" id="ARBA00023082"/>
    </source>
</evidence>
<feature type="domain" description="RNA polymerase sigma-70 region 2" evidence="5">
    <location>
        <begin position="28"/>
        <end position="93"/>
    </location>
</feature>
<dbReference type="OrthoDB" id="1097528at2"/>
<dbReference type="NCBIfam" id="TIGR02937">
    <property type="entry name" value="sigma70-ECF"/>
    <property type="match status" value="1"/>
</dbReference>
<keyword evidence="2" id="KW-0805">Transcription regulation</keyword>
<evidence type="ECO:0000256" key="1">
    <source>
        <dbReference type="ARBA" id="ARBA00010641"/>
    </source>
</evidence>
<dbReference type="KEGG" id="agi:FSB73_06540"/>
<evidence type="ECO:0000259" key="6">
    <source>
        <dbReference type="Pfam" id="PF08281"/>
    </source>
</evidence>
<sequence>MQDRHLLSDAVLMEQLVLDQAWALREIFDRYWERLYGMAYNRLGTEQGAEDVVQEVLSALWIRRHEVKIDHLGKYLSAAVKYAVFYEIRKAQKRRVTRLNTDQDHIVNPGFTPEDALLFKGFTRQLESEINSLPEKCRLVFQYSREEGLTNKQIAEKLQISNKTVEAHISRAIRHLKTVFKGPGSFISF</sequence>
<dbReference type="InterPro" id="IPR013249">
    <property type="entry name" value="RNA_pol_sigma70_r4_t2"/>
</dbReference>
<dbReference type="GO" id="GO:0016987">
    <property type="term" value="F:sigma factor activity"/>
    <property type="evidence" value="ECO:0007669"/>
    <property type="project" value="UniProtKB-KW"/>
</dbReference>
<evidence type="ECO:0000313" key="8">
    <source>
        <dbReference type="Proteomes" id="UP000321291"/>
    </source>
</evidence>
<dbReference type="PRINTS" id="PR00038">
    <property type="entry name" value="HTHLUXR"/>
</dbReference>
<dbReference type="InterPro" id="IPR013325">
    <property type="entry name" value="RNA_pol_sigma_r2"/>
</dbReference>
<dbReference type="GO" id="GO:0006352">
    <property type="term" value="P:DNA-templated transcription initiation"/>
    <property type="evidence" value="ECO:0007669"/>
    <property type="project" value="InterPro"/>
</dbReference>
<dbReference type="Pfam" id="PF08281">
    <property type="entry name" value="Sigma70_r4_2"/>
    <property type="match status" value="1"/>
</dbReference>
<dbReference type="Pfam" id="PF04542">
    <property type="entry name" value="Sigma70_r2"/>
    <property type="match status" value="1"/>
</dbReference>
<dbReference type="PANTHER" id="PTHR43133:SF46">
    <property type="entry name" value="RNA POLYMERASE SIGMA-70 FACTOR ECF SUBFAMILY"/>
    <property type="match status" value="1"/>
</dbReference>
<keyword evidence="3" id="KW-0731">Sigma factor</keyword>
<dbReference type="EMBL" id="CP042434">
    <property type="protein sequence ID" value="QEC71380.1"/>
    <property type="molecule type" value="Genomic_DNA"/>
</dbReference>
<evidence type="ECO:0000313" key="7">
    <source>
        <dbReference type="EMBL" id="QEC71380.1"/>
    </source>
</evidence>
<dbReference type="PANTHER" id="PTHR43133">
    <property type="entry name" value="RNA POLYMERASE ECF-TYPE SIGMA FACTO"/>
    <property type="match status" value="1"/>
</dbReference>
<keyword evidence="4" id="KW-0804">Transcription</keyword>
<organism evidence="7 8">
    <name type="scientific">Arachidicoccus ginsenosidivorans</name>
    <dbReference type="NCBI Taxonomy" id="496057"/>
    <lineage>
        <taxon>Bacteria</taxon>
        <taxon>Pseudomonadati</taxon>
        <taxon>Bacteroidota</taxon>
        <taxon>Chitinophagia</taxon>
        <taxon>Chitinophagales</taxon>
        <taxon>Chitinophagaceae</taxon>
        <taxon>Arachidicoccus</taxon>
    </lineage>
</organism>
<dbReference type="SUPFAM" id="SSF88946">
    <property type="entry name" value="Sigma2 domain of RNA polymerase sigma factors"/>
    <property type="match status" value="1"/>
</dbReference>
<dbReference type="InterPro" id="IPR007627">
    <property type="entry name" value="RNA_pol_sigma70_r2"/>
</dbReference>
<dbReference type="SUPFAM" id="SSF88659">
    <property type="entry name" value="Sigma3 and sigma4 domains of RNA polymerase sigma factors"/>
    <property type="match status" value="1"/>
</dbReference>
<gene>
    <name evidence="7" type="ORF">FSB73_06540</name>
</gene>
<evidence type="ECO:0000259" key="5">
    <source>
        <dbReference type="Pfam" id="PF04542"/>
    </source>
</evidence>
<dbReference type="Gene3D" id="1.10.1740.10">
    <property type="match status" value="1"/>
</dbReference>
<evidence type="ECO:0000256" key="4">
    <source>
        <dbReference type="ARBA" id="ARBA00023163"/>
    </source>
</evidence>
<proteinExistence type="inferred from homology"/>
<dbReference type="InterPro" id="IPR000792">
    <property type="entry name" value="Tscrpt_reg_LuxR_C"/>
</dbReference>
<accession>A0A5B8VIQ7</accession>
<protein>
    <submittedName>
        <fullName evidence="7">Sigma-70 family RNA polymerase sigma factor</fullName>
    </submittedName>
</protein>
<dbReference type="Proteomes" id="UP000321291">
    <property type="component" value="Chromosome"/>
</dbReference>
<evidence type="ECO:0000256" key="2">
    <source>
        <dbReference type="ARBA" id="ARBA00023015"/>
    </source>
</evidence>
<reference evidence="7 8" key="1">
    <citation type="journal article" date="2017" name="Int. J. Syst. Evol. Microbiol.">
        <title>Arachidicoccus ginsenosidivorans sp. nov., with ginsenoside-converting activity isolated from ginseng cultivating soil.</title>
        <authorList>
            <person name="Siddiqi M.Z."/>
            <person name="Aslam Z."/>
            <person name="Im W.T."/>
        </authorList>
    </citation>
    <scope>NUCLEOTIDE SEQUENCE [LARGE SCALE GENOMIC DNA]</scope>
    <source>
        <strain evidence="7 8">Gsoil 809</strain>
    </source>
</reference>
<dbReference type="InterPro" id="IPR014284">
    <property type="entry name" value="RNA_pol_sigma-70_dom"/>
</dbReference>
<dbReference type="RefSeq" id="WP_146780711.1">
    <property type="nucleotide sequence ID" value="NZ_CP042434.1"/>
</dbReference>
<dbReference type="InterPro" id="IPR013324">
    <property type="entry name" value="RNA_pol_sigma_r3/r4-like"/>
</dbReference>
<dbReference type="GO" id="GO:0003677">
    <property type="term" value="F:DNA binding"/>
    <property type="evidence" value="ECO:0007669"/>
    <property type="project" value="InterPro"/>
</dbReference>
<dbReference type="Gene3D" id="1.10.10.10">
    <property type="entry name" value="Winged helix-like DNA-binding domain superfamily/Winged helix DNA-binding domain"/>
    <property type="match status" value="1"/>
</dbReference>